<organism evidence="1 2">
    <name type="scientific">Brachybacterium kimchii</name>
    <dbReference type="NCBI Taxonomy" id="2942909"/>
    <lineage>
        <taxon>Bacteria</taxon>
        <taxon>Bacillati</taxon>
        <taxon>Actinomycetota</taxon>
        <taxon>Actinomycetes</taxon>
        <taxon>Micrococcales</taxon>
        <taxon>Dermabacteraceae</taxon>
        <taxon>Brachybacterium</taxon>
    </lineage>
</organism>
<dbReference type="SUPFAM" id="SSF51735">
    <property type="entry name" value="NAD(P)-binding Rossmann-fold domains"/>
    <property type="match status" value="1"/>
</dbReference>
<dbReference type="EMBL" id="CP097218">
    <property type="protein sequence ID" value="UQN30902.1"/>
    <property type="molecule type" value="Genomic_DNA"/>
</dbReference>
<protein>
    <recommendedName>
        <fullName evidence="3">NADP oxidoreductase</fullName>
    </recommendedName>
</protein>
<dbReference type="RefSeq" id="WP_249480301.1">
    <property type="nucleotide sequence ID" value="NZ_CP097218.1"/>
</dbReference>
<dbReference type="Proteomes" id="UP001055868">
    <property type="component" value="Chromosome"/>
</dbReference>
<accession>A0ABY4N8M1</accession>
<keyword evidence="2" id="KW-1185">Reference proteome</keyword>
<proteinExistence type="predicted"/>
<name>A0ABY4N8M1_9MICO</name>
<gene>
    <name evidence="1" type="ORF">M4486_06295</name>
</gene>
<evidence type="ECO:0000313" key="1">
    <source>
        <dbReference type="EMBL" id="UQN30902.1"/>
    </source>
</evidence>
<sequence length="120" mass="12455">MPPALTVADTDSLGERIQRAFPDARVVTSLSTVLADLMVEPSRLPGPHSIFVAGDDTDAKATVRGLLEASGWPAAEIIDLGSITAARGAEMYAGLSFALFGALGTFEFNIAVIHRAGAEA</sequence>
<dbReference type="InterPro" id="IPR036291">
    <property type="entry name" value="NAD(P)-bd_dom_sf"/>
</dbReference>
<reference evidence="1" key="1">
    <citation type="submission" date="2022-05" db="EMBL/GenBank/DDBJ databases">
        <title>Genomic analysis of Brachybacterium sp. CBA3104.</title>
        <authorList>
            <person name="Roh S.W."/>
            <person name="Kim Y.B."/>
            <person name="Kim Y."/>
        </authorList>
    </citation>
    <scope>NUCLEOTIDE SEQUENCE</scope>
    <source>
        <strain evidence="1">CBA3104</strain>
    </source>
</reference>
<dbReference type="Gene3D" id="3.40.50.720">
    <property type="entry name" value="NAD(P)-binding Rossmann-like Domain"/>
    <property type="match status" value="1"/>
</dbReference>
<evidence type="ECO:0000313" key="2">
    <source>
        <dbReference type="Proteomes" id="UP001055868"/>
    </source>
</evidence>
<evidence type="ECO:0008006" key="3">
    <source>
        <dbReference type="Google" id="ProtNLM"/>
    </source>
</evidence>